<feature type="compositionally biased region" description="Polar residues" evidence="1">
    <location>
        <begin position="1415"/>
        <end position="1436"/>
    </location>
</feature>
<dbReference type="EMBL" id="DS022303">
    <property type="protein sequence ID" value="OAJ39612.1"/>
    <property type="molecule type" value="Genomic_DNA"/>
</dbReference>
<feature type="region of interest" description="Disordered" evidence="1">
    <location>
        <begin position="220"/>
        <end position="240"/>
    </location>
</feature>
<proteinExistence type="predicted"/>
<feature type="region of interest" description="Disordered" evidence="1">
    <location>
        <begin position="1415"/>
        <end position="1449"/>
    </location>
</feature>
<protein>
    <submittedName>
        <fullName evidence="2">Uncharacterized protein</fullName>
    </submittedName>
</protein>
<feature type="compositionally biased region" description="Polar residues" evidence="1">
    <location>
        <begin position="1107"/>
        <end position="1125"/>
    </location>
</feature>
<dbReference type="Proteomes" id="UP000077115">
    <property type="component" value="Unassembled WGS sequence"/>
</dbReference>
<dbReference type="PANTHER" id="PTHR33331:SF13">
    <property type="entry name" value="COILED-COIL DOMAIN CONTAINING 162"/>
    <property type="match status" value="1"/>
</dbReference>
<sequence>MLLSEHYVPYDQSNEGTYKSLGVQLSASTCFTDASFQSNGREIMYRLYKVLILRSRLWKVWIESENWKNSYDAQFSQMGVVKTGYTGRLRPLRFETGNLMTESAEDPQELEDAEDDYLGKRDFADDLEMDAMVSSMSADVLRFGPLSMSELDESMIQFDLSTIQGITSLMKPSGINRLKQCIKIQILDKNWFMAATELHDMLLEEIHAGVLDGKSVQQVEAAQTTRPTSEPISKPTQDQSRFDTDYRALVTSNLTKKKQLRRILMTEYSREYKLLSTQDITDNQKEQALTKFKVKLVDWYYANFAEVVAEECERTEFAKLISEIRKVISPITKHSDYFASLQDNGAESEKYKYKQSVQVQEVVSNDSGLGPERLARLWYLPHLTEIILAMSGPDKPYKGPIDLSHRIYRNKQLFFKSTRIHSLVYELLSIIMVFSHLLQDNNRYSTSVKLMREADYVVSTVNLIKRDLMNQGEPADSIRVQSFLSSRWQFWYLKLKYILSFSIHALEMKMLTWDRNILMAHYSKCITKKFAHLREPKRGKYEKPLQSTKSAFVVTRTYIPSLYVFGELTVEAKRICDFNVKEIEENIEEYLQVVQYNGSDENMNKSLTDFLTSNIKLLALRREYFNIITNGNLIQDEASRIAFFQKFKMRIIVPAVKMYHKTGSKGTSLIQDEIVCGNSILELNQTARNAFDKCQLQVLQNEIIRDFTQKLTREAQVYFDKLTDERLGKLFRSSGITKITSPTYSDTYAFQISEEDYNTKSSIFNTFLTDLHRASMDFAKELKDKQPTLPLGKLGKAQSKTEDSQLSTLFDDKKIFSCKKEDLGQAIVRLATHLNQWKSDRALEQEGFIGALYGHLLDTIRNCERIILFQMQEKRDIMNNFKREARLVGHELALDTYAELASMSVELNELRKNRKIDERKIRNRIIHEYDSLVEDLVKEIGVLRHRFHEYQIGSLNDVMNIMAEAKKEQLMITTQNDDLPPTLRATADSMIQHEQQLATFREQNHELKMTVLKLRSIFGMKEQALKCTFEKQVFGSNIYLIQSAFFNSHLATANKEAEEKLWDNYRDAEARERALRKQLGKLQKGKSTIETQNENLQRQLREEQTKPRGTQSLKAGTGSVSQMADRTSLKSAKGDKARAESKSQKLTELEDQLRRYEGINIDNLMQELSNKTALLESLIQEKRDREKKTPLLVKDGIFRSSKSGISTCLRSKNVVSRQSDMITSQLTTTQKNLLGGEFSSKKSINAAVAAEPISSNDVMSADVHFQMVGNLQWLMRENKALRRKLFLNGISLPDECKTISSVTSGYTTPYFESELSTCVMNSRVASPERPRTAISHGFADRRSAGILRHVSASRATSANQPSKLVKRPVIDRAQADLPPLEKSPIYQRLGSGKQVGFVRTSTTPESINSTRIVSIPFESNTTKGSRQLPEQHSARPQTAPLGRNVSFNE</sequence>
<evidence type="ECO:0000313" key="3">
    <source>
        <dbReference type="Proteomes" id="UP000077115"/>
    </source>
</evidence>
<organism evidence="2 3">
    <name type="scientific">Batrachochytrium dendrobatidis (strain JEL423)</name>
    <dbReference type="NCBI Taxonomy" id="403673"/>
    <lineage>
        <taxon>Eukaryota</taxon>
        <taxon>Fungi</taxon>
        <taxon>Fungi incertae sedis</taxon>
        <taxon>Chytridiomycota</taxon>
        <taxon>Chytridiomycota incertae sedis</taxon>
        <taxon>Chytridiomycetes</taxon>
        <taxon>Rhizophydiales</taxon>
        <taxon>Rhizophydiales incertae sedis</taxon>
        <taxon>Batrachochytrium</taxon>
    </lineage>
</organism>
<reference evidence="2 3" key="2">
    <citation type="submission" date="2016-05" db="EMBL/GenBank/DDBJ databases">
        <title>Lineage-specific infection strategies underlie the spectrum of fungal disease in amphibians.</title>
        <authorList>
            <person name="Cuomo C.A."/>
            <person name="Farrer R.A."/>
            <person name="James T."/>
            <person name="Longcore J."/>
            <person name="Birren B."/>
        </authorList>
    </citation>
    <scope>NUCLEOTIDE SEQUENCE [LARGE SCALE GENOMIC DNA]</scope>
    <source>
        <strain evidence="2 3">JEL423</strain>
    </source>
</reference>
<feature type="compositionally biased region" description="Polar residues" evidence="1">
    <location>
        <begin position="220"/>
        <end position="239"/>
    </location>
</feature>
<gene>
    <name evidence="2" type="ORF">BDEG_23443</name>
</gene>
<evidence type="ECO:0000256" key="1">
    <source>
        <dbReference type="SAM" id="MobiDB-lite"/>
    </source>
</evidence>
<feature type="compositionally biased region" description="Basic and acidic residues" evidence="1">
    <location>
        <begin position="1132"/>
        <end position="1145"/>
    </location>
</feature>
<name>A0A177WII5_BATDL</name>
<dbReference type="eggNOG" id="ENOG502RUC0">
    <property type="taxonomic scope" value="Eukaryota"/>
</dbReference>
<accession>A0A177WII5</accession>
<reference evidence="2 3" key="1">
    <citation type="submission" date="2006-10" db="EMBL/GenBank/DDBJ databases">
        <title>The Genome Sequence of Batrachochytrium dendrobatidis JEL423.</title>
        <authorList>
            <consortium name="The Broad Institute Genome Sequencing Platform"/>
            <person name="Birren B."/>
            <person name="Lander E."/>
            <person name="Galagan J."/>
            <person name="Cuomo C."/>
            <person name="Devon K."/>
            <person name="Jaffe D."/>
            <person name="Butler J."/>
            <person name="Alvarez P."/>
            <person name="Gnerre S."/>
            <person name="Grabherr M."/>
            <person name="Kleber M."/>
            <person name="Mauceli E."/>
            <person name="Brockman W."/>
            <person name="Young S."/>
            <person name="LaButti K."/>
            <person name="Sykes S."/>
            <person name="DeCaprio D."/>
            <person name="Crawford M."/>
            <person name="Koehrsen M."/>
            <person name="Engels R."/>
            <person name="Montgomery P."/>
            <person name="Pearson M."/>
            <person name="Howarth C."/>
            <person name="Larson L."/>
            <person name="White J."/>
            <person name="O'Leary S."/>
            <person name="Kodira C."/>
            <person name="Zeng Q."/>
            <person name="Yandava C."/>
            <person name="Alvarado L."/>
            <person name="Longcore J."/>
            <person name="James T."/>
        </authorList>
    </citation>
    <scope>NUCLEOTIDE SEQUENCE [LARGE SCALE GENOMIC DNA]</scope>
    <source>
        <strain evidence="2 3">JEL423</strain>
    </source>
</reference>
<dbReference type="PANTHER" id="PTHR33331">
    <property type="entry name" value="COILED-COIL DOMAIN-CONTAINING PROTEIN 162"/>
    <property type="match status" value="1"/>
</dbReference>
<feature type="region of interest" description="Disordered" evidence="1">
    <location>
        <begin position="1097"/>
        <end position="1145"/>
    </location>
</feature>
<evidence type="ECO:0000313" key="2">
    <source>
        <dbReference type="EMBL" id="OAJ39612.1"/>
    </source>
</evidence>
<dbReference type="VEuPathDB" id="FungiDB:BDEG_23443"/>
<dbReference type="OrthoDB" id="76966at2759"/>
<dbReference type="InterPro" id="IPR040401">
    <property type="entry name" value="CCDC162"/>
</dbReference>